<dbReference type="GO" id="GO:0008289">
    <property type="term" value="F:lipid binding"/>
    <property type="evidence" value="ECO:0007669"/>
    <property type="project" value="TreeGrafter"/>
</dbReference>
<dbReference type="OrthoDB" id="446293at2759"/>
<accession>A0A0W4ZIN7</accession>
<keyword evidence="2" id="KW-0963">Cytoplasm</keyword>
<dbReference type="GO" id="GO:0030479">
    <property type="term" value="C:actin cortical patch"/>
    <property type="evidence" value="ECO:0007669"/>
    <property type="project" value="TreeGrafter"/>
</dbReference>
<dbReference type="EMBL" id="LFWA01000012">
    <property type="protein sequence ID" value="KTW28236.1"/>
    <property type="molecule type" value="Genomic_DNA"/>
</dbReference>
<dbReference type="Proteomes" id="UP000053447">
    <property type="component" value="Unassembled WGS sequence"/>
</dbReference>
<evidence type="ECO:0000256" key="1">
    <source>
        <dbReference type="ARBA" id="ARBA00004245"/>
    </source>
</evidence>
<dbReference type="GO" id="GO:0051666">
    <property type="term" value="P:actin cortical patch localization"/>
    <property type="evidence" value="ECO:0007669"/>
    <property type="project" value="InterPro"/>
</dbReference>
<dbReference type="SUPFAM" id="SSF103657">
    <property type="entry name" value="BAR/IMD domain-like"/>
    <property type="match status" value="1"/>
</dbReference>
<dbReference type="STRING" id="1408657.A0A0W4ZIN7"/>
<dbReference type="PANTHER" id="PTHR47174:SF3">
    <property type="entry name" value="BRIDGING INTEGRATOR 3"/>
    <property type="match status" value="1"/>
</dbReference>
<reference evidence="7" key="1">
    <citation type="journal article" date="2016" name="Nat. Commun.">
        <title>Genome analysis of three Pneumocystis species reveals adaptation mechanisms to life exclusively in mammalian hosts.</title>
        <authorList>
            <person name="Ma L."/>
            <person name="Chen Z."/>
            <person name="Huang D.W."/>
            <person name="Kutty G."/>
            <person name="Ishihara M."/>
            <person name="Wang H."/>
            <person name="Abouelleil A."/>
            <person name="Bishop L."/>
            <person name="Davey E."/>
            <person name="Deng R."/>
            <person name="Deng X."/>
            <person name="Fan L."/>
            <person name="Fantoni G."/>
            <person name="Fitzgerald M."/>
            <person name="Gogineni E."/>
            <person name="Goldberg J.M."/>
            <person name="Handley G."/>
            <person name="Hu X."/>
            <person name="Huber C."/>
            <person name="Jiao X."/>
            <person name="Jones K."/>
            <person name="Levin J.Z."/>
            <person name="Liu Y."/>
            <person name="Macdonald P."/>
            <person name="Melnikov A."/>
            <person name="Raley C."/>
            <person name="Sassi M."/>
            <person name="Sherman B.T."/>
            <person name="Song X."/>
            <person name="Sykes S."/>
            <person name="Tran B."/>
            <person name="Walsh L."/>
            <person name="Xia Y."/>
            <person name="Yang J."/>
            <person name="Young S."/>
            <person name="Zeng Q."/>
            <person name="Zheng X."/>
            <person name="Stephens R."/>
            <person name="Nusbaum C."/>
            <person name="Birren B.W."/>
            <person name="Azadi P."/>
            <person name="Lempicki R.A."/>
            <person name="Cuomo C.A."/>
            <person name="Kovacs J.A."/>
        </authorList>
    </citation>
    <scope>NUCLEOTIDE SEQUENCE [LARGE SCALE GENOMIC DNA]</scope>
    <source>
        <strain evidence="7">RU7</strain>
    </source>
</reference>
<organism evidence="6 7">
    <name type="scientific">Pneumocystis jirovecii (strain RU7)</name>
    <name type="common">Human pneumocystis pneumonia agent</name>
    <dbReference type="NCBI Taxonomy" id="1408657"/>
    <lineage>
        <taxon>Eukaryota</taxon>
        <taxon>Fungi</taxon>
        <taxon>Dikarya</taxon>
        <taxon>Ascomycota</taxon>
        <taxon>Taphrinomycotina</taxon>
        <taxon>Pneumocystomycetes</taxon>
        <taxon>Pneumocystaceae</taxon>
        <taxon>Pneumocystis</taxon>
    </lineage>
</organism>
<dbReference type="GO" id="GO:0006897">
    <property type="term" value="P:endocytosis"/>
    <property type="evidence" value="ECO:0007669"/>
    <property type="project" value="InterPro"/>
</dbReference>
<dbReference type="InterPro" id="IPR027267">
    <property type="entry name" value="AH/BAR_dom_sf"/>
</dbReference>
<dbReference type="Gene3D" id="1.20.1270.60">
    <property type="entry name" value="Arfaptin homology (AH) domain/BAR domain"/>
    <property type="match status" value="1"/>
</dbReference>
<keyword evidence="4" id="KW-0175">Coiled coil</keyword>
<comment type="subcellular location">
    <subcellularLocation>
        <location evidence="1">Cytoplasm</location>
        <location evidence="1">Cytoskeleton</location>
    </subcellularLocation>
</comment>
<evidence type="ECO:0000259" key="5">
    <source>
        <dbReference type="PROSITE" id="PS51021"/>
    </source>
</evidence>
<dbReference type="VEuPathDB" id="FungiDB:T551_02655"/>
<dbReference type="PANTHER" id="PTHR47174">
    <property type="entry name" value="BRIDGING INTEGRATOR 3"/>
    <property type="match status" value="1"/>
</dbReference>
<feature type="domain" description="BAR" evidence="5">
    <location>
        <begin position="1"/>
        <end position="220"/>
    </location>
</feature>
<comment type="caution">
    <text evidence="6">The sequence shown here is derived from an EMBL/GenBank/DDBJ whole genome shotgun (WGS) entry which is preliminary data.</text>
</comment>
<protein>
    <recommendedName>
        <fullName evidence="5">BAR domain-containing protein</fullName>
    </recommendedName>
</protein>
<keyword evidence="7" id="KW-1185">Reference proteome</keyword>
<dbReference type="PROSITE" id="PS51021">
    <property type="entry name" value="BAR"/>
    <property type="match status" value="1"/>
</dbReference>
<dbReference type="InterPro" id="IPR004148">
    <property type="entry name" value="BAR_dom"/>
</dbReference>
<proteinExistence type="predicted"/>
<dbReference type="GO" id="GO:0051285">
    <property type="term" value="C:cell cortex of cell tip"/>
    <property type="evidence" value="ECO:0007669"/>
    <property type="project" value="EnsemblFungi"/>
</dbReference>
<name>A0A0W4ZIN7_PNEJ7</name>
<dbReference type="InterPro" id="IPR046982">
    <property type="entry name" value="BIN3/RVS161-like"/>
</dbReference>
<evidence type="ECO:0000256" key="3">
    <source>
        <dbReference type="ARBA" id="ARBA00023212"/>
    </source>
</evidence>
<dbReference type="GO" id="GO:0031097">
    <property type="term" value="C:medial cortex"/>
    <property type="evidence" value="ECO:0007669"/>
    <property type="project" value="EnsemblFungi"/>
</dbReference>
<dbReference type="GeneID" id="28941173"/>
<feature type="coiled-coil region" evidence="4">
    <location>
        <begin position="15"/>
        <end position="42"/>
    </location>
</feature>
<evidence type="ECO:0000256" key="4">
    <source>
        <dbReference type="SAM" id="Coils"/>
    </source>
</evidence>
<dbReference type="RefSeq" id="XP_018228798.1">
    <property type="nucleotide sequence ID" value="XM_018374918.1"/>
</dbReference>
<dbReference type="GO" id="GO:1990528">
    <property type="term" value="C:Rvs161p-Rvs167p complex"/>
    <property type="evidence" value="ECO:0007669"/>
    <property type="project" value="TreeGrafter"/>
</dbReference>
<evidence type="ECO:0000313" key="6">
    <source>
        <dbReference type="EMBL" id="KTW28236.1"/>
    </source>
</evidence>
<evidence type="ECO:0000256" key="2">
    <source>
        <dbReference type="ARBA" id="ARBA00022490"/>
    </source>
</evidence>
<gene>
    <name evidence="6" type="ORF">T551_02655</name>
</gene>
<dbReference type="FunFam" id="1.20.1270.60:FF:000014">
    <property type="entry name" value="Protein hob3, variant"/>
    <property type="match status" value="1"/>
</dbReference>
<dbReference type="GO" id="GO:0043332">
    <property type="term" value="C:mating projection tip"/>
    <property type="evidence" value="ECO:0007669"/>
    <property type="project" value="TreeGrafter"/>
</dbReference>
<keyword evidence="3" id="KW-0206">Cytoskeleton</keyword>
<dbReference type="eggNOG" id="KOG3771">
    <property type="taxonomic scope" value="Eukaryota"/>
</dbReference>
<dbReference type="AlphaFoldDB" id="A0A0W4ZIN7"/>
<dbReference type="GO" id="GO:1903475">
    <property type="term" value="P:mitotic actomyosin contractile ring assembly"/>
    <property type="evidence" value="ECO:0007669"/>
    <property type="project" value="EnsemblFungi"/>
</dbReference>
<evidence type="ECO:0000313" key="7">
    <source>
        <dbReference type="Proteomes" id="UP000053447"/>
    </source>
</evidence>
<dbReference type="Pfam" id="PF03114">
    <property type="entry name" value="BAR"/>
    <property type="match status" value="1"/>
</dbReference>
<sequence length="246" mass="28916">MIKAGQVEKTVDRDFDMEERRYRTLEQAVQRLQREAKGYLDSLRSMSASQLRIAEAMDEFYVDAHHKERASKHYTHAIEDFDTRTIKELDEIYRITVLDPISKFCMYFPEINAAITKRNHKLIDYDAIRAKVKRLTDKPSDDIKKLPMVEREASALKDLYTTLNNQLLEELPQFIDLRVPYLDASFEALVKIQYQFCYDGYDRMSKVQQYFTSQVRNQYSSGDLDQRIDEILQKVRNLSITGLSSA</sequence>
<dbReference type="SMART" id="SM00721">
    <property type="entry name" value="BAR"/>
    <property type="match status" value="1"/>
</dbReference>
<dbReference type="GO" id="GO:0097320">
    <property type="term" value="P:plasma membrane tubulation"/>
    <property type="evidence" value="ECO:0007669"/>
    <property type="project" value="TreeGrafter"/>
</dbReference>